<dbReference type="Proteomes" id="UP000095419">
    <property type="component" value="Unassembled WGS sequence"/>
</dbReference>
<protein>
    <submittedName>
        <fullName evidence="1">Uncharacterized protein</fullName>
    </submittedName>
</protein>
<accession>A0A174GMF5</accession>
<sequence>MIIFRRVRYAIACHMERYFEQNDVIMYENCANVKIMCVIYKRNVKNVI</sequence>
<dbReference type="AlphaFoldDB" id="A0A174GMF5"/>
<reference evidence="1 2" key="1">
    <citation type="submission" date="2015-09" db="EMBL/GenBank/DDBJ databases">
        <authorList>
            <consortium name="Pathogen Informatics"/>
        </authorList>
    </citation>
    <scope>NUCLEOTIDE SEQUENCE [LARGE SCALE GENOMIC DNA]</scope>
    <source>
        <strain evidence="1 2">2789STDY5608791</strain>
    </source>
</reference>
<name>A0A174GMF5_BACUN</name>
<organism evidence="1 2">
    <name type="scientific">Bacteroides uniformis</name>
    <dbReference type="NCBI Taxonomy" id="820"/>
    <lineage>
        <taxon>Bacteria</taxon>
        <taxon>Pseudomonadati</taxon>
        <taxon>Bacteroidota</taxon>
        <taxon>Bacteroidia</taxon>
        <taxon>Bacteroidales</taxon>
        <taxon>Bacteroidaceae</taxon>
        <taxon>Bacteroides</taxon>
    </lineage>
</organism>
<dbReference type="EMBL" id="CYZF01000005">
    <property type="protein sequence ID" value="CUO63553.1"/>
    <property type="molecule type" value="Genomic_DNA"/>
</dbReference>
<proteinExistence type="predicted"/>
<evidence type="ECO:0000313" key="1">
    <source>
        <dbReference type="EMBL" id="CUO63553.1"/>
    </source>
</evidence>
<gene>
    <name evidence="1" type="ORF">ERS417307_02085</name>
</gene>
<evidence type="ECO:0000313" key="2">
    <source>
        <dbReference type="Proteomes" id="UP000095419"/>
    </source>
</evidence>